<organism evidence="2 3">
    <name type="scientific">Planoprotostelium fungivorum</name>
    <dbReference type="NCBI Taxonomy" id="1890364"/>
    <lineage>
        <taxon>Eukaryota</taxon>
        <taxon>Amoebozoa</taxon>
        <taxon>Evosea</taxon>
        <taxon>Variosea</taxon>
        <taxon>Cavosteliida</taxon>
        <taxon>Cavosteliaceae</taxon>
        <taxon>Planoprotostelium</taxon>
    </lineage>
</organism>
<dbReference type="EMBL" id="MDYQ01000056">
    <property type="protein sequence ID" value="PRP84797.1"/>
    <property type="molecule type" value="Genomic_DNA"/>
</dbReference>
<evidence type="ECO:0000256" key="1">
    <source>
        <dbReference type="SAM" id="MobiDB-lite"/>
    </source>
</evidence>
<gene>
    <name evidence="2" type="ORF">PROFUN_07451</name>
</gene>
<evidence type="ECO:0000313" key="3">
    <source>
        <dbReference type="Proteomes" id="UP000241769"/>
    </source>
</evidence>
<dbReference type="InParanoid" id="A0A2P6NLH6"/>
<feature type="region of interest" description="Disordered" evidence="1">
    <location>
        <begin position="1"/>
        <end position="24"/>
    </location>
</feature>
<accession>A0A2P6NLH6</accession>
<feature type="compositionally biased region" description="Basic and acidic residues" evidence="1">
    <location>
        <begin position="1"/>
        <end position="15"/>
    </location>
</feature>
<proteinExistence type="predicted"/>
<dbReference type="Proteomes" id="UP000241769">
    <property type="component" value="Unassembled WGS sequence"/>
</dbReference>
<keyword evidence="3" id="KW-1185">Reference proteome</keyword>
<protein>
    <submittedName>
        <fullName evidence="2">Uncharacterized protein</fullName>
    </submittedName>
</protein>
<sequence length="54" mass="6398">MLHTDRRVPEDHNKTDLVQFGGEVPNQESKSLDIQYSRMTLRYMILVTFRNYPG</sequence>
<name>A0A2P6NLH6_9EUKA</name>
<evidence type="ECO:0000313" key="2">
    <source>
        <dbReference type="EMBL" id="PRP84797.1"/>
    </source>
</evidence>
<comment type="caution">
    <text evidence="2">The sequence shown here is derived from an EMBL/GenBank/DDBJ whole genome shotgun (WGS) entry which is preliminary data.</text>
</comment>
<dbReference type="AlphaFoldDB" id="A0A2P6NLH6"/>
<reference evidence="2 3" key="1">
    <citation type="journal article" date="2018" name="Genome Biol. Evol.">
        <title>Multiple Roots of Fruiting Body Formation in Amoebozoa.</title>
        <authorList>
            <person name="Hillmann F."/>
            <person name="Forbes G."/>
            <person name="Novohradska S."/>
            <person name="Ferling I."/>
            <person name="Riege K."/>
            <person name="Groth M."/>
            <person name="Westermann M."/>
            <person name="Marz M."/>
            <person name="Spaller T."/>
            <person name="Winckler T."/>
            <person name="Schaap P."/>
            <person name="Glockner G."/>
        </authorList>
    </citation>
    <scope>NUCLEOTIDE SEQUENCE [LARGE SCALE GENOMIC DNA]</scope>
    <source>
        <strain evidence="2 3">Jena</strain>
    </source>
</reference>